<comment type="caution">
    <text evidence="1">The sequence shown here is derived from an EMBL/GenBank/DDBJ whole genome shotgun (WGS) entry which is preliminary data.</text>
</comment>
<gene>
    <name evidence="1" type="ORF">E5S67_05463</name>
</gene>
<protein>
    <submittedName>
        <fullName evidence="1">Uncharacterized protein</fullName>
    </submittedName>
</protein>
<sequence>MSIATGREAEAIMLLRDLSSSVQLVIPSICYMESLSALEDKLKRQNYFKEQLGR</sequence>
<accession>A0ABX2D581</accession>
<evidence type="ECO:0000313" key="2">
    <source>
        <dbReference type="Proteomes" id="UP000702425"/>
    </source>
</evidence>
<dbReference type="Proteomes" id="UP000702425">
    <property type="component" value="Unassembled WGS sequence"/>
</dbReference>
<dbReference type="EMBL" id="SRRZ01000146">
    <property type="protein sequence ID" value="NQE37688.1"/>
    <property type="molecule type" value="Genomic_DNA"/>
</dbReference>
<keyword evidence="2" id="KW-1185">Reference proteome</keyword>
<name>A0ABX2D581_9CYAN</name>
<reference evidence="1 2" key="1">
    <citation type="journal article" date="2020" name="Sci. Rep.">
        <title>A novel cyanobacterial geosmin producer, revising GeoA distribution and dispersion patterns in Bacteria.</title>
        <authorList>
            <person name="Churro C."/>
            <person name="Semedo-Aguiar A.P."/>
            <person name="Silva A.D."/>
            <person name="Pereira-Leal J.B."/>
            <person name="Leite R.B."/>
        </authorList>
    </citation>
    <scope>NUCLEOTIDE SEQUENCE [LARGE SCALE GENOMIC DNA]</scope>
    <source>
        <strain evidence="1 2">IPMA8</strain>
    </source>
</reference>
<evidence type="ECO:0000313" key="1">
    <source>
        <dbReference type="EMBL" id="NQE37688.1"/>
    </source>
</evidence>
<organism evidence="1 2">
    <name type="scientific">Microcoleus asticus IPMA8</name>
    <dbReference type="NCBI Taxonomy" id="2563858"/>
    <lineage>
        <taxon>Bacteria</taxon>
        <taxon>Bacillati</taxon>
        <taxon>Cyanobacteriota</taxon>
        <taxon>Cyanophyceae</taxon>
        <taxon>Oscillatoriophycideae</taxon>
        <taxon>Oscillatoriales</taxon>
        <taxon>Microcoleaceae</taxon>
        <taxon>Microcoleus</taxon>
        <taxon>Microcoleus asticus</taxon>
    </lineage>
</organism>
<proteinExistence type="predicted"/>